<accession>A0A9W6F7T8</accession>
<feature type="compositionally biased region" description="Low complexity" evidence="6">
    <location>
        <begin position="411"/>
        <end position="420"/>
    </location>
</feature>
<protein>
    <recommendedName>
        <fullName evidence="7">Protein kinase domain-containing protein</fullName>
    </recommendedName>
</protein>
<evidence type="ECO:0000313" key="8">
    <source>
        <dbReference type="EMBL" id="GLC59518.1"/>
    </source>
</evidence>
<evidence type="ECO:0000256" key="1">
    <source>
        <dbReference type="ARBA" id="ARBA00022527"/>
    </source>
</evidence>
<feature type="compositionally biased region" description="Basic residues" evidence="6">
    <location>
        <begin position="633"/>
        <end position="654"/>
    </location>
</feature>
<evidence type="ECO:0000256" key="6">
    <source>
        <dbReference type="SAM" id="MobiDB-lite"/>
    </source>
</evidence>
<evidence type="ECO:0000256" key="3">
    <source>
        <dbReference type="ARBA" id="ARBA00022741"/>
    </source>
</evidence>
<keyword evidence="1" id="KW-0723">Serine/threonine-protein kinase</keyword>
<keyword evidence="3" id="KW-0547">Nucleotide-binding</keyword>
<evidence type="ECO:0000256" key="2">
    <source>
        <dbReference type="ARBA" id="ARBA00022679"/>
    </source>
</evidence>
<feature type="domain" description="Protein kinase" evidence="7">
    <location>
        <begin position="1"/>
        <end position="133"/>
    </location>
</feature>
<dbReference type="InterPro" id="IPR030616">
    <property type="entry name" value="Aur-like"/>
</dbReference>
<keyword evidence="2" id="KW-0808">Transferase</keyword>
<dbReference type="GO" id="GO:0005524">
    <property type="term" value="F:ATP binding"/>
    <property type="evidence" value="ECO:0007669"/>
    <property type="project" value="UniProtKB-KW"/>
</dbReference>
<evidence type="ECO:0000256" key="4">
    <source>
        <dbReference type="ARBA" id="ARBA00022777"/>
    </source>
</evidence>
<feature type="compositionally biased region" description="Low complexity" evidence="6">
    <location>
        <begin position="608"/>
        <end position="622"/>
    </location>
</feature>
<feature type="compositionally biased region" description="Pro residues" evidence="6">
    <location>
        <begin position="313"/>
        <end position="330"/>
    </location>
</feature>
<dbReference type="GO" id="GO:0004674">
    <property type="term" value="F:protein serine/threonine kinase activity"/>
    <property type="evidence" value="ECO:0007669"/>
    <property type="project" value="UniProtKB-KW"/>
</dbReference>
<feature type="region of interest" description="Disordered" evidence="6">
    <location>
        <begin position="308"/>
        <end position="338"/>
    </location>
</feature>
<gene>
    <name evidence="8" type="primary">PLEST005363</name>
    <name evidence="8" type="ORF">PLESTB_001495900</name>
</gene>
<feature type="region of interest" description="Disordered" evidence="6">
    <location>
        <begin position="408"/>
        <end position="560"/>
    </location>
</feature>
<dbReference type="Proteomes" id="UP001165080">
    <property type="component" value="Unassembled WGS sequence"/>
</dbReference>
<keyword evidence="4" id="KW-0418">Kinase</keyword>
<comment type="caution">
    <text evidence="8">The sequence shown here is derived from an EMBL/GenBank/DDBJ whole genome shotgun (WGS) entry which is preliminary data.</text>
</comment>
<dbReference type="InterPro" id="IPR011009">
    <property type="entry name" value="Kinase-like_dom_sf"/>
</dbReference>
<dbReference type="PROSITE" id="PS50011">
    <property type="entry name" value="PROTEIN_KINASE_DOM"/>
    <property type="match status" value="1"/>
</dbReference>
<name>A0A9W6F7T8_9CHLO</name>
<keyword evidence="9" id="KW-1185">Reference proteome</keyword>
<keyword evidence="5" id="KW-0067">ATP-binding</keyword>
<feature type="region of interest" description="Disordered" evidence="6">
    <location>
        <begin position="215"/>
        <end position="295"/>
    </location>
</feature>
<dbReference type="AlphaFoldDB" id="A0A9W6F7T8"/>
<organism evidence="8 9">
    <name type="scientific">Pleodorina starrii</name>
    <dbReference type="NCBI Taxonomy" id="330485"/>
    <lineage>
        <taxon>Eukaryota</taxon>
        <taxon>Viridiplantae</taxon>
        <taxon>Chlorophyta</taxon>
        <taxon>core chlorophytes</taxon>
        <taxon>Chlorophyceae</taxon>
        <taxon>CS clade</taxon>
        <taxon>Chlamydomonadales</taxon>
        <taxon>Volvocaceae</taxon>
        <taxon>Pleodorina</taxon>
    </lineage>
</organism>
<sequence>MSLRLAPSVLPPLTVTAAGRCCCCCCSPHGMAQPQPRPVLSPRWALGVVLYQLLQGGAWPFKHCWWPWQKGGGERMEAAIRRAVLAGRITFQGGAARVSEPLRALIRGLLQPDPNRRWQLRQVLAAEAVRPELLARLGQRFPELEPDMQALLQLQRRARDVQALGSDGGIAAGGGGGAAAAASLATAGSVLVAAASTVLRGGVSVVVEGALHWPHWPGGGRGGEPGAGGGDGDGSSYRPLLDVEDQEAPAAAAAGEELPARSGGPSALLTAPATEARPSQQQQQHAQQPKQQKSTGAPVADLLLLFPNELPDAHPPPPGSLRVYPPPPPTANTGGAGAAAAALSPVGLAPTASVFSGDQEPLASGRTLSGGAAAGLISTTSSGAVGAAGIHHALTTTSLNARADAGSDIAARGPSDASGPASGGDGPDGRRQPGSHPHSLRLSRRSLTGSPLRGTSQLGAPPHSPSPRSRRSRTSLHDLFGAPCASLQLQGPPSLLPQPHQRPPSGPGLGGLLGTATEYLSGGGAASGGHHPRGSWTLPRRSPPLLEPLDAGAEGEEAEQAAILPQSSWVPPPPEAIAAAAAAAAAADAASRRGDGSGTARLAAAGRAAAAGTGSGPGAVAPQGSGGDPHAQPHLHSHQHQHQQHQQQRHHRHSGLIARARRLFADCLLRPGGKYDMYECDEYDTLPEPAPVPGKAQ</sequence>
<dbReference type="PANTHER" id="PTHR24350">
    <property type="entry name" value="SERINE/THREONINE-PROTEIN KINASE IAL-RELATED"/>
    <property type="match status" value="1"/>
</dbReference>
<proteinExistence type="predicted"/>
<evidence type="ECO:0000259" key="7">
    <source>
        <dbReference type="PROSITE" id="PS50011"/>
    </source>
</evidence>
<dbReference type="EMBL" id="BRXU01000028">
    <property type="protein sequence ID" value="GLC59518.1"/>
    <property type="molecule type" value="Genomic_DNA"/>
</dbReference>
<feature type="compositionally biased region" description="Low complexity" evidence="6">
    <location>
        <begin position="280"/>
        <end position="292"/>
    </location>
</feature>
<evidence type="ECO:0000256" key="5">
    <source>
        <dbReference type="ARBA" id="ARBA00022840"/>
    </source>
</evidence>
<evidence type="ECO:0000313" key="9">
    <source>
        <dbReference type="Proteomes" id="UP001165080"/>
    </source>
</evidence>
<dbReference type="SUPFAM" id="SSF56112">
    <property type="entry name" value="Protein kinase-like (PK-like)"/>
    <property type="match status" value="1"/>
</dbReference>
<feature type="compositionally biased region" description="Gly residues" evidence="6">
    <location>
        <begin position="217"/>
        <end position="233"/>
    </location>
</feature>
<reference evidence="8 9" key="1">
    <citation type="journal article" date="2023" name="Commun. Biol.">
        <title>Reorganization of the ancestral sex-determining regions during the evolution of trioecy in Pleodorina starrii.</title>
        <authorList>
            <person name="Takahashi K."/>
            <person name="Suzuki S."/>
            <person name="Kawai-Toyooka H."/>
            <person name="Yamamoto K."/>
            <person name="Hamaji T."/>
            <person name="Ootsuki R."/>
            <person name="Yamaguchi H."/>
            <person name="Kawachi M."/>
            <person name="Higashiyama T."/>
            <person name="Nozaki H."/>
        </authorList>
    </citation>
    <scope>NUCLEOTIDE SEQUENCE [LARGE SCALE GENOMIC DNA]</scope>
    <source>
        <strain evidence="8 9">NIES-4479</strain>
    </source>
</reference>
<feature type="compositionally biased region" description="Pro residues" evidence="6">
    <location>
        <begin position="494"/>
        <end position="506"/>
    </location>
</feature>
<dbReference type="Gene3D" id="1.10.510.10">
    <property type="entry name" value="Transferase(Phosphotransferase) domain 1"/>
    <property type="match status" value="1"/>
</dbReference>
<dbReference type="InterPro" id="IPR000719">
    <property type="entry name" value="Prot_kinase_dom"/>
</dbReference>
<feature type="compositionally biased region" description="Low complexity" evidence="6">
    <location>
        <begin position="248"/>
        <end position="257"/>
    </location>
</feature>
<feature type="region of interest" description="Disordered" evidence="6">
    <location>
        <begin position="608"/>
        <end position="654"/>
    </location>
</feature>